<evidence type="ECO:0000256" key="2">
    <source>
        <dbReference type="ARBA" id="ARBA00022475"/>
    </source>
</evidence>
<dbReference type="eggNOG" id="COG0577">
    <property type="taxonomic scope" value="Bacteria"/>
</dbReference>
<dbReference type="EMBL" id="JGZB01000011">
    <property type="protein sequence ID" value="KFI67185.1"/>
    <property type="molecule type" value="Genomic_DNA"/>
</dbReference>
<evidence type="ECO:0000256" key="5">
    <source>
        <dbReference type="ARBA" id="ARBA00023136"/>
    </source>
</evidence>
<evidence type="ECO:0000259" key="9">
    <source>
        <dbReference type="Pfam" id="PF12704"/>
    </source>
</evidence>
<evidence type="ECO:0000256" key="6">
    <source>
        <dbReference type="ARBA" id="ARBA00038076"/>
    </source>
</evidence>
<dbReference type="GO" id="GO:0005886">
    <property type="term" value="C:plasma membrane"/>
    <property type="evidence" value="ECO:0007669"/>
    <property type="project" value="UniProtKB-SubCell"/>
</dbReference>
<feature type="transmembrane region" description="Helical" evidence="7">
    <location>
        <begin position="405"/>
        <end position="426"/>
    </location>
</feature>
<evidence type="ECO:0000259" key="8">
    <source>
        <dbReference type="Pfam" id="PF02687"/>
    </source>
</evidence>
<dbReference type="InterPro" id="IPR025857">
    <property type="entry name" value="MacB_PCD"/>
</dbReference>
<name>A0A087B835_9BIFI</name>
<dbReference type="PANTHER" id="PTHR30572">
    <property type="entry name" value="MEMBRANE COMPONENT OF TRANSPORTER-RELATED"/>
    <property type="match status" value="1"/>
</dbReference>
<comment type="similarity">
    <text evidence="6">Belongs to the ABC-4 integral membrane protein family.</text>
</comment>
<keyword evidence="5 7" id="KW-0472">Membrane</keyword>
<feature type="domain" description="MacB-like periplasmic core" evidence="9">
    <location>
        <begin position="81"/>
        <end position="281"/>
    </location>
</feature>
<comment type="caution">
    <text evidence="10">The sequence shown here is derived from an EMBL/GenBank/DDBJ whole genome shotgun (WGS) entry which is preliminary data.</text>
</comment>
<reference evidence="10 11" key="1">
    <citation type="submission" date="2014-03" db="EMBL/GenBank/DDBJ databases">
        <title>Genomics of Bifidobacteria.</title>
        <authorList>
            <person name="Ventura M."/>
            <person name="Milani C."/>
            <person name="Lugli G.A."/>
        </authorList>
    </citation>
    <scope>NUCLEOTIDE SEQUENCE [LARGE SCALE GENOMIC DNA]</scope>
    <source>
        <strain evidence="10 11">LMG 11591</strain>
    </source>
</reference>
<keyword evidence="2" id="KW-1003">Cell membrane</keyword>
<keyword evidence="11" id="KW-1185">Reference proteome</keyword>
<feature type="transmembrane region" description="Helical" evidence="7">
    <location>
        <begin position="313"/>
        <end position="334"/>
    </location>
</feature>
<proteinExistence type="inferred from homology"/>
<evidence type="ECO:0000256" key="7">
    <source>
        <dbReference type="SAM" id="Phobius"/>
    </source>
</evidence>
<feature type="domain" description="ABC3 transporter permease C-terminal" evidence="8">
    <location>
        <begin position="315"/>
        <end position="426"/>
    </location>
</feature>
<dbReference type="Pfam" id="PF02687">
    <property type="entry name" value="FtsX"/>
    <property type="match status" value="1"/>
</dbReference>
<dbReference type="RefSeq" id="WP_022860175.1">
    <property type="nucleotide sequence ID" value="NZ_JGZB01000011.1"/>
</dbReference>
<gene>
    <name evidence="10" type="ORF">BMAGN_1400</name>
</gene>
<keyword evidence="4 7" id="KW-1133">Transmembrane helix</keyword>
<evidence type="ECO:0000256" key="3">
    <source>
        <dbReference type="ARBA" id="ARBA00022692"/>
    </source>
</evidence>
<organism evidence="10 11">
    <name type="scientific">Bifidobacterium magnum</name>
    <dbReference type="NCBI Taxonomy" id="1692"/>
    <lineage>
        <taxon>Bacteria</taxon>
        <taxon>Bacillati</taxon>
        <taxon>Actinomycetota</taxon>
        <taxon>Actinomycetes</taxon>
        <taxon>Bifidobacteriales</taxon>
        <taxon>Bifidobacteriaceae</taxon>
        <taxon>Bifidobacterium</taxon>
    </lineage>
</organism>
<dbReference type="GO" id="GO:0022857">
    <property type="term" value="F:transmembrane transporter activity"/>
    <property type="evidence" value="ECO:0007669"/>
    <property type="project" value="TreeGrafter"/>
</dbReference>
<evidence type="ECO:0000313" key="10">
    <source>
        <dbReference type="EMBL" id="KFI67185.1"/>
    </source>
</evidence>
<dbReference type="PANTHER" id="PTHR30572:SF9">
    <property type="entry name" value="ABC TRANSPORTER PERMEASE PROTEIN"/>
    <property type="match status" value="1"/>
</dbReference>
<dbReference type="InterPro" id="IPR050250">
    <property type="entry name" value="Macrolide_Exporter_MacB"/>
</dbReference>
<accession>A0A087B835</accession>
<dbReference type="InterPro" id="IPR003838">
    <property type="entry name" value="ABC3_permease_C"/>
</dbReference>
<dbReference type="Proteomes" id="UP000029052">
    <property type="component" value="Unassembled WGS sequence"/>
</dbReference>
<evidence type="ECO:0000313" key="11">
    <source>
        <dbReference type="Proteomes" id="UP000029052"/>
    </source>
</evidence>
<protein>
    <submittedName>
        <fullName evidence="10">Putative ABC transporter, permease</fullName>
    </submittedName>
</protein>
<evidence type="ECO:0000256" key="4">
    <source>
        <dbReference type="ARBA" id="ARBA00022989"/>
    </source>
</evidence>
<dbReference type="AlphaFoldDB" id="A0A087B835"/>
<comment type="subcellular location">
    <subcellularLocation>
        <location evidence="1">Cell membrane</location>
        <topology evidence="1">Multi-pass membrane protein</topology>
    </subcellularLocation>
</comment>
<sequence length="456" mass="50080">MFVLRNSWAALGRHKVRAVLMCLVALLVTVGSIYGCTVIHQKDYAEHQSYDALTPAAVIRPTAATLKDRSASDSAWTKHYLSWEDYNKIYQATASKDSQIGYTIAESVPVRQSDSVKAITTADADTNENKTGGNLTLQSFYTDQAMDANEYGTIKVVEGKDLNFESNEETSVLVSRELANKNGLKVGSEITLGNPQKASETFKVKVSGIYEYTDAAPTGFGADAKAAKDNRDNVLYCTYFTFATNGLDTTDGKGWGIPDLNIVFTTPNPAGYDTFVKELRKAKVVPDGYLISSPTIIKYEKSIAPLVASSRNMLIMLVLVWSIGGLLLLIMVLMGSCPRRDEIGNALLLGVTKARLGWQFMLEVFYPLLIGWGLGLIIGGTTAHSACSALASYSMRTNGAVMWKVVWIGLGFTLLMAIIAMLRVAFFNTNELFVSPFERDPLEHEHRHEFTAESEH</sequence>
<evidence type="ECO:0000256" key="1">
    <source>
        <dbReference type="ARBA" id="ARBA00004651"/>
    </source>
</evidence>
<dbReference type="Pfam" id="PF12704">
    <property type="entry name" value="MacB_PCD"/>
    <property type="match status" value="1"/>
</dbReference>
<dbReference type="STRING" id="1692.BMAGN_1400"/>
<keyword evidence="3 7" id="KW-0812">Transmembrane</keyword>